<keyword evidence="6 10" id="KW-0443">Lipid metabolism</keyword>
<accession>A0A545U3K0</accession>
<evidence type="ECO:0000256" key="4">
    <source>
        <dbReference type="ARBA" id="ARBA00022832"/>
    </source>
</evidence>
<keyword evidence="5 10" id="KW-0460">Magnesium</keyword>
<dbReference type="EC" id="2.7.8.7" evidence="10"/>
<feature type="domain" description="4'-phosphopantetheinyl transferase" evidence="11">
    <location>
        <begin position="4"/>
        <end position="120"/>
    </location>
</feature>
<evidence type="ECO:0000259" key="11">
    <source>
        <dbReference type="Pfam" id="PF01648"/>
    </source>
</evidence>
<evidence type="ECO:0000256" key="6">
    <source>
        <dbReference type="ARBA" id="ARBA00023098"/>
    </source>
</evidence>
<dbReference type="SUPFAM" id="SSF56214">
    <property type="entry name" value="4'-phosphopantetheinyl transferase"/>
    <property type="match status" value="1"/>
</dbReference>
<evidence type="ECO:0000256" key="9">
    <source>
        <dbReference type="ARBA" id="ARBA00054726"/>
    </source>
</evidence>
<keyword evidence="4 10" id="KW-0276">Fatty acid metabolism</keyword>
<organism evidence="12 13">
    <name type="scientific">Exilibacterium tricleocarpae</name>
    <dbReference type="NCBI Taxonomy" id="2591008"/>
    <lineage>
        <taxon>Bacteria</taxon>
        <taxon>Pseudomonadati</taxon>
        <taxon>Pseudomonadota</taxon>
        <taxon>Gammaproteobacteria</taxon>
        <taxon>Cellvibrionales</taxon>
        <taxon>Cellvibrionaceae</taxon>
        <taxon>Exilibacterium</taxon>
    </lineage>
</organism>
<keyword evidence="2 10" id="KW-0808">Transferase</keyword>
<evidence type="ECO:0000256" key="3">
    <source>
        <dbReference type="ARBA" id="ARBA00022723"/>
    </source>
</evidence>
<dbReference type="Gene3D" id="3.90.470.20">
    <property type="entry name" value="4'-phosphopantetheinyl transferase domain"/>
    <property type="match status" value="1"/>
</dbReference>
<evidence type="ECO:0000256" key="8">
    <source>
        <dbReference type="ARBA" id="ARBA00050875"/>
    </source>
</evidence>
<feature type="binding site" evidence="10">
    <location>
        <position position="57"/>
    </location>
    <ligand>
        <name>Mg(2+)</name>
        <dbReference type="ChEBI" id="CHEBI:18420"/>
    </ligand>
</feature>
<sequence>MVVGIGTDIVQIDRIGESLARLGEKFAARILTPAELQEYRATALQEAFLAKRFAAKEAVGKALGTGIGQGVSWQHMEVRHTEWGAPELVLTGNAKDRMVALGGSNCLLSLSDEQDYAVAFVVING</sequence>
<dbReference type="FunFam" id="3.90.470.20:FF:000001">
    <property type="entry name" value="Holo-[acyl-carrier-protein] synthase"/>
    <property type="match status" value="1"/>
</dbReference>
<gene>
    <name evidence="10" type="primary">acpS</name>
    <name evidence="12" type="ORF">FKG94_05155</name>
</gene>
<keyword evidence="10" id="KW-0963">Cytoplasm</keyword>
<dbReference type="NCBIfam" id="TIGR00516">
    <property type="entry name" value="acpS"/>
    <property type="match status" value="1"/>
</dbReference>
<dbReference type="GO" id="GO:0008897">
    <property type="term" value="F:holo-[acyl-carrier-protein] synthase activity"/>
    <property type="evidence" value="ECO:0007669"/>
    <property type="project" value="UniProtKB-UniRule"/>
</dbReference>
<dbReference type="InterPro" id="IPR002582">
    <property type="entry name" value="ACPS"/>
</dbReference>
<keyword evidence="3 10" id="KW-0479">Metal-binding</keyword>
<evidence type="ECO:0000313" key="13">
    <source>
        <dbReference type="Proteomes" id="UP000319732"/>
    </source>
</evidence>
<dbReference type="InterPro" id="IPR008278">
    <property type="entry name" value="4-PPantetheinyl_Trfase_dom"/>
</dbReference>
<dbReference type="InterPro" id="IPR037143">
    <property type="entry name" value="4-PPantetheinyl_Trfase_dom_sf"/>
</dbReference>
<keyword evidence="13" id="KW-1185">Reference proteome</keyword>
<protein>
    <recommendedName>
        <fullName evidence="10">Holo-[acyl-carrier-protein] synthase</fullName>
        <shortName evidence="10">Holo-ACP synthase</shortName>
        <ecNumber evidence="10">2.7.8.7</ecNumber>
    </recommendedName>
    <alternativeName>
        <fullName evidence="10">4'-phosphopantetheinyl transferase AcpS</fullName>
    </alternativeName>
</protein>
<comment type="subcellular location">
    <subcellularLocation>
        <location evidence="10">Cytoplasm</location>
    </subcellularLocation>
</comment>
<proteinExistence type="inferred from homology"/>
<evidence type="ECO:0000313" key="12">
    <source>
        <dbReference type="EMBL" id="TQV84055.1"/>
    </source>
</evidence>
<comment type="caution">
    <text evidence="12">The sequence shown here is derived from an EMBL/GenBank/DDBJ whole genome shotgun (WGS) entry which is preliminary data.</text>
</comment>
<evidence type="ECO:0000256" key="10">
    <source>
        <dbReference type="HAMAP-Rule" id="MF_00101"/>
    </source>
</evidence>
<dbReference type="RefSeq" id="WP_142903135.1">
    <property type="nucleotide sequence ID" value="NZ_ML660089.1"/>
</dbReference>
<comment type="catalytic activity">
    <reaction evidence="8 10">
        <text>apo-[ACP] + CoA = holo-[ACP] + adenosine 3',5'-bisphosphate + H(+)</text>
        <dbReference type="Rhea" id="RHEA:12068"/>
        <dbReference type="Rhea" id="RHEA-COMP:9685"/>
        <dbReference type="Rhea" id="RHEA-COMP:9690"/>
        <dbReference type="ChEBI" id="CHEBI:15378"/>
        <dbReference type="ChEBI" id="CHEBI:29999"/>
        <dbReference type="ChEBI" id="CHEBI:57287"/>
        <dbReference type="ChEBI" id="CHEBI:58343"/>
        <dbReference type="ChEBI" id="CHEBI:64479"/>
        <dbReference type="EC" id="2.7.8.7"/>
    </reaction>
</comment>
<evidence type="ECO:0000256" key="2">
    <source>
        <dbReference type="ARBA" id="ARBA00022679"/>
    </source>
</evidence>
<dbReference type="OrthoDB" id="517356at2"/>
<evidence type="ECO:0000256" key="5">
    <source>
        <dbReference type="ARBA" id="ARBA00022842"/>
    </source>
</evidence>
<keyword evidence="7 10" id="KW-0275">Fatty acid biosynthesis</keyword>
<evidence type="ECO:0000256" key="1">
    <source>
        <dbReference type="ARBA" id="ARBA00022516"/>
    </source>
</evidence>
<dbReference type="GO" id="GO:0006633">
    <property type="term" value="P:fatty acid biosynthetic process"/>
    <property type="evidence" value="ECO:0007669"/>
    <property type="project" value="UniProtKB-UniRule"/>
</dbReference>
<dbReference type="GO" id="GO:0000287">
    <property type="term" value="F:magnesium ion binding"/>
    <property type="evidence" value="ECO:0007669"/>
    <property type="project" value="UniProtKB-UniRule"/>
</dbReference>
<feature type="binding site" evidence="10">
    <location>
        <position position="8"/>
    </location>
    <ligand>
        <name>Mg(2+)</name>
        <dbReference type="ChEBI" id="CHEBI:18420"/>
    </ligand>
</feature>
<keyword evidence="1 10" id="KW-0444">Lipid biosynthesis</keyword>
<name>A0A545U3K0_9GAMM</name>
<dbReference type="HAMAP" id="MF_00101">
    <property type="entry name" value="AcpS"/>
    <property type="match status" value="1"/>
</dbReference>
<evidence type="ECO:0000256" key="7">
    <source>
        <dbReference type="ARBA" id="ARBA00023160"/>
    </source>
</evidence>
<dbReference type="GO" id="GO:0005737">
    <property type="term" value="C:cytoplasm"/>
    <property type="evidence" value="ECO:0007669"/>
    <property type="project" value="UniProtKB-SubCell"/>
</dbReference>
<comment type="function">
    <text evidence="9">Transfers the 4'-phosphopantetheine moiety from coenzyme A to the 'Ser-36' of acyl-carrier-protein.</text>
</comment>
<dbReference type="Pfam" id="PF01648">
    <property type="entry name" value="ACPS"/>
    <property type="match status" value="1"/>
</dbReference>
<comment type="cofactor">
    <cofactor evidence="10">
        <name>Mg(2+)</name>
        <dbReference type="ChEBI" id="CHEBI:18420"/>
    </cofactor>
</comment>
<dbReference type="Proteomes" id="UP000319732">
    <property type="component" value="Unassembled WGS sequence"/>
</dbReference>
<reference evidence="12 13" key="1">
    <citation type="submission" date="2019-06" db="EMBL/GenBank/DDBJ databases">
        <title>Whole genome sequence for Cellvibrionaceae sp. R142.</title>
        <authorList>
            <person name="Wang G."/>
        </authorList>
    </citation>
    <scope>NUCLEOTIDE SEQUENCE [LARGE SCALE GENOMIC DNA]</scope>
    <source>
        <strain evidence="12 13">R142</strain>
    </source>
</reference>
<comment type="similarity">
    <text evidence="10">Belongs to the P-Pant transferase superfamily. AcpS family.</text>
</comment>
<comment type="function">
    <text evidence="10">Transfers the 4'-phosphopantetheine moiety from coenzyme A to a Ser of acyl-carrier-protein.</text>
</comment>
<dbReference type="InterPro" id="IPR004568">
    <property type="entry name" value="Ppantetheine-prot_Trfase_dom"/>
</dbReference>
<dbReference type="EMBL" id="VHSG01000006">
    <property type="protein sequence ID" value="TQV84055.1"/>
    <property type="molecule type" value="Genomic_DNA"/>
</dbReference>
<dbReference type="AlphaFoldDB" id="A0A545U3K0"/>
<dbReference type="NCBIfam" id="TIGR00556">
    <property type="entry name" value="pantethn_trn"/>
    <property type="match status" value="1"/>
</dbReference>